<keyword evidence="2" id="KW-0802">TPR repeat</keyword>
<dbReference type="Pfam" id="PF13365">
    <property type="entry name" value="Trypsin_2"/>
    <property type="match status" value="1"/>
</dbReference>
<evidence type="ECO:0000256" key="1">
    <source>
        <dbReference type="ARBA" id="ARBA00022737"/>
    </source>
</evidence>
<dbReference type="Gene3D" id="1.25.40.10">
    <property type="entry name" value="Tetratricopeptide repeat domain"/>
    <property type="match status" value="2"/>
</dbReference>
<dbReference type="InterPro" id="IPR011990">
    <property type="entry name" value="TPR-like_helical_dom_sf"/>
</dbReference>
<keyword evidence="5" id="KW-1185">Reference proteome</keyword>
<dbReference type="PANTHER" id="PTHR44858">
    <property type="entry name" value="TETRATRICOPEPTIDE REPEAT PROTEIN 6"/>
    <property type="match status" value="1"/>
</dbReference>
<dbReference type="OrthoDB" id="1114009at2"/>
<dbReference type="SMART" id="SM00028">
    <property type="entry name" value="TPR"/>
    <property type="match status" value="4"/>
</dbReference>
<dbReference type="Proteomes" id="UP000027601">
    <property type="component" value="Unassembled WGS sequence"/>
</dbReference>
<evidence type="ECO:0000313" key="5">
    <source>
        <dbReference type="Proteomes" id="UP000027601"/>
    </source>
</evidence>
<sequence>MRKNILLSLVFVLLAQWAAAQTPKWAEKARKAVFSVITYDQEDKILRTGNGFFVSESGTGLSDYTLFKDAYRAVVIDADGRQLPVEAILGANSIYDVVKFRVAPAKKIAALTVATSAPAAAAPVYLLPYSTQKNGSVTAGQVKEVTTIGGSHHYYTLSLPLKEKMVSCPVMNADGQVIGLAQKSSGQDTVSISYAVGAGFALAQNVGPLSLNDLALTSIHIRKALPEVEDQALVYLFMASSVLPQSEYESLLNEFVARYPSNADGYLRRAGYYAAQGAENPAQFDKATADMEQALRVSNKKDDVHYNIARLIYSYQLSKPKETYRDWTYDRALKEITAAQAIDSLPVYIQLEGDILFAAQQYAAASQAYLRVTRTALASPASFYSAAKAKELAGADIKEVVALMDSCVNRCVKPFTAETAPYLLERARVYMDAEMYRPALTDYDTYYETLAGSVNDVFYYYREQAAFKGKQFQRALNDIAKAIELNPKEVSYYAEQTVINLRVARFEDAIKSADAALAIDPKYGEGYRLKGICQLQLKQDKEACANFAKAKELGDTAVDALIEKHCK</sequence>
<dbReference type="eggNOG" id="COG0457">
    <property type="taxonomic scope" value="Bacteria"/>
</dbReference>
<evidence type="ECO:0000256" key="2">
    <source>
        <dbReference type="ARBA" id="ARBA00022803"/>
    </source>
</evidence>
<dbReference type="InterPro" id="IPR050498">
    <property type="entry name" value="Ycf3"/>
</dbReference>
<keyword evidence="1" id="KW-0677">Repeat</keyword>
<dbReference type="Gene3D" id="2.40.10.120">
    <property type="match status" value="1"/>
</dbReference>
<dbReference type="PANTHER" id="PTHR44858:SF1">
    <property type="entry name" value="UDP-N-ACETYLGLUCOSAMINE--PEPTIDE N-ACETYLGLUCOSAMINYLTRANSFERASE SPINDLY-RELATED"/>
    <property type="match status" value="1"/>
</dbReference>
<dbReference type="RefSeq" id="WP_024996110.1">
    <property type="nucleotide sequence ID" value="NZ_ATZI01000005.1"/>
</dbReference>
<dbReference type="InterPro" id="IPR009003">
    <property type="entry name" value="Peptidase_S1_PA"/>
</dbReference>
<dbReference type="SUPFAM" id="SSF48452">
    <property type="entry name" value="TPR-like"/>
    <property type="match status" value="2"/>
</dbReference>
<feature type="chain" id="PRO_5001659993" evidence="3">
    <location>
        <begin position="21"/>
        <end position="567"/>
    </location>
</feature>
<dbReference type="EMBL" id="BAJS01000005">
    <property type="protein sequence ID" value="GAK36129.1"/>
    <property type="molecule type" value="Genomic_DNA"/>
</dbReference>
<keyword evidence="3" id="KW-0732">Signal</keyword>
<gene>
    <name evidence="4" type="ORF">JCM15093_1272</name>
</gene>
<feature type="signal peptide" evidence="3">
    <location>
        <begin position="1"/>
        <end position="20"/>
    </location>
</feature>
<reference evidence="4 5" key="1">
    <citation type="journal article" date="2015" name="Microbes Environ.">
        <title>Distribution and evolution of nitrogen fixation genes in the phylum bacteroidetes.</title>
        <authorList>
            <person name="Inoue J."/>
            <person name="Oshima K."/>
            <person name="Suda W."/>
            <person name="Sakamoto M."/>
            <person name="Iino T."/>
            <person name="Noda S."/>
            <person name="Hongoh Y."/>
            <person name="Hattori M."/>
            <person name="Ohkuma M."/>
        </authorList>
    </citation>
    <scope>NUCLEOTIDE SEQUENCE [LARGE SCALE GENOMIC DNA]</scope>
    <source>
        <strain evidence="4 5">JCM 15093</strain>
    </source>
</reference>
<dbReference type="AlphaFoldDB" id="A0A069D7J3"/>
<evidence type="ECO:0000256" key="3">
    <source>
        <dbReference type="SAM" id="SignalP"/>
    </source>
</evidence>
<dbReference type="STRING" id="1121097.GCA_000428125_01756"/>
<dbReference type="GO" id="GO:0046813">
    <property type="term" value="P:receptor-mediated virion attachment to host cell"/>
    <property type="evidence" value="ECO:0007669"/>
    <property type="project" value="TreeGrafter"/>
</dbReference>
<organism evidence="4 5">
    <name type="scientific">Bacteroides graminisolvens DSM 19988 = JCM 15093</name>
    <dbReference type="NCBI Taxonomy" id="1121097"/>
    <lineage>
        <taxon>Bacteria</taxon>
        <taxon>Pseudomonadati</taxon>
        <taxon>Bacteroidota</taxon>
        <taxon>Bacteroidia</taxon>
        <taxon>Bacteroidales</taxon>
        <taxon>Bacteroidaceae</taxon>
        <taxon>Bacteroides</taxon>
    </lineage>
</organism>
<accession>A0A069D7J3</accession>
<proteinExistence type="predicted"/>
<name>A0A069D7J3_9BACE</name>
<dbReference type="eggNOG" id="COG0265">
    <property type="taxonomic scope" value="Bacteria"/>
</dbReference>
<dbReference type="SUPFAM" id="SSF50494">
    <property type="entry name" value="Trypsin-like serine proteases"/>
    <property type="match status" value="1"/>
</dbReference>
<comment type="caution">
    <text evidence="4">The sequence shown here is derived from an EMBL/GenBank/DDBJ whole genome shotgun (WGS) entry which is preliminary data.</text>
</comment>
<dbReference type="InterPro" id="IPR019734">
    <property type="entry name" value="TPR_rpt"/>
</dbReference>
<protein>
    <submittedName>
        <fullName evidence="4">Tetratricopeptide repeat family protein</fullName>
    </submittedName>
</protein>
<evidence type="ECO:0000313" key="4">
    <source>
        <dbReference type="EMBL" id="GAK36129.1"/>
    </source>
</evidence>
<dbReference type="GO" id="GO:0009279">
    <property type="term" value="C:cell outer membrane"/>
    <property type="evidence" value="ECO:0007669"/>
    <property type="project" value="TreeGrafter"/>
</dbReference>